<dbReference type="EMBL" id="BMIA01000003">
    <property type="protein sequence ID" value="GGH42953.1"/>
    <property type="molecule type" value="Genomic_DNA"/>
</dbReference>
<gene>
    <name evidence="1" type="ORF">GCM10007423_39970</name>
</gene>
<keyword evidence="2" id="KW-1185">Reference proteome</keyword>
<dbReference type="RefSeq" id="WP_188935410.1">
    <property type="nucleotide sequence ID" value="NZ_BMIA01000003.1"/>
</dbReference>
<sequence length="334" mass="37322">MNPLESLVGLSPVDTGSERMFVNRLPNVSAELIKAIAESDEKSVDDPTGLETVWQEVKEEAYDQLKSCLLSEFAKRANFREVVQQSETPDMISDPEELNFTVDTMVGVTVTMPKSRYQQLYVRALYVQFASDAPTDLTIRLYDGDRGTQIGADITAPVTADSFEFPVNVTVDCAKAGNRSIFIGVLVPDGATLKSMGWAADCMYSINDLHSFDPDEPSLLADMQEMDDCFVALDYEIRLSMDKVTELFKDKLRRCYGLLCGAGIIDRALKSKKANRYTLVNREAEFQNLADLKEDLKKETAGACRQIYGQLEMEKLALVSRPDDQQGYFVGDYV</sequence>
<protein>
    <recommendedName>
        <fullName evidence="3">DUF4868 domain-containing protein</fullName>
    </recommendedName>
</protein>
<proteinExistence type="predicted"/>
<organism evidence="1 2">
    <name type="scientific">Dyadobacter endophyticus</name>
    <dbReference type="NCBI Taxonomy" id="1749036"/>
    <lineage>
        <taxon>Bacteria</taxon>
        <taxon>Pseudomonadati</taxon>
        <taxon>Bacteroidota</taxon>
        <taxon>Cytophagia</taxon>
        <taxon>Cytophagales</taxon>
        <taxon>Spirosomataceae</taxon>
        <taxon>Dyadobacter</taxon>
    </lineage>
</organism>
<accession>A0ABQ1YY04</accession>
<evidence type="ECO:0000313" key="2">
    <source>
        <dbReference type="Proteomes" id="UP000600214"/>
    </source>
</evidence>
<dbReference type="Proteomes" id="UP000600214">
    <property type="component" value="Unassembled WGS sequence"/>
</dbReference>
<reference evidence="2" key="1">
    <citation type="journal article" date="2019" name="Int. J. Syst. Evol. Microbiol.">
        <title>The Global Catalogue of Microorganisms (GCM) 10K type strain sequencing project: providing services to taxonomists for standard genome sequencing and annotation.</title>
        <authorList>
            <consortium name="The Broad Institute Genomics Platform"/>
            <consortium name="The Broad Institute Genome Sequencing Center for Infectious Disease"/>
            <person name="Wu L."/>
            <person name="Ma J."/>
        </authorList>
    </citation>
    <scope>NUCLEOTIDE SEQUENCE [LARGE SCALE GENOMIC DNA]</scope>
    <source>
        <strain evidence="2">CGMCC 1.15288</strain>
    </source>
</reference>
<name>A0ABQ1YY04_9BACT</name>
<evidence type="ECO:0000313" key="1">
    <source>
        <dbReference type="EMBL" id="GGH42953.1"/>
    </source>
</evidence>
<evidence type="ECO:0008006" key="3">
    <source>
        <dbReference type="Google" id="ProtNLM"/>
    </source>
</evidence>
<comment type="caution">
    <text evidence="1">The sequence shown here is derived from an EMBL/GenBank/DDBJ whole genome shotgun (WGS) entry which is preliminary data.</text>
</comment>